<dbReference type="EMBL" id="FZOC01000001">
    <property type="protein sequence ID" value="SNR61393.1"/>
    <property type="molecule type" value="Genomic_DNA"/>
</dbReference>
<evidence type="ECO:0000313" key="12">
    <source>
        <dbReference type="Proteomes" id="UP000198324"/>
    </source>
</evidence>
<keyword evidence="5 9" id="KW-0653">Protein transport</keyword>
<keyword evidence="3 9" id="KW-1003">Cell membrane</keyword>
<dbReference type="GO" id="GO:0008320">
    <property type="term" value="F:protein transmembrane transporter activity"/>
    <property type="evidence" value="ECO:0007669"/>
    <property type="project" value="UniProtKB-UniRule"/>
</dbReference>
<comment type="similarity">
    <text evidence="9">Belongs to the TatA/E family.</text>
</comment>
<dbReference type="GO" id="GO:0033281">
    <property type="term" value="C:TAT protein transport complex"/>
    <property type="evidence" value="ECO:0007669"/>
    <property type="project" value="UniProtKB-UniRule"/>
</dbReference>
<comment type="subcellular location">
    <subcellularLocation>
        <location evidence="1 9">Cell membrane</location>
        <topology evidence="1 9">Single-pass membrane protein</topology>
    </subcellularLocation>
</comment>
<feature type="region of interest" description="Disordered" evidence="10">
    <location>
        <begin position="44"/>
        <end position="63"/>
    </location>
</feature>
<evidence type="ECO:0000256" key="8">
    <source>
        <dbReference type="ARBA" id="ARBA00023136"/>
    </source>
</evidence>
<keyword evidence="4 9" id="KW-0812">Transmembrane</keyword>
<dbReference type="AlphaFoldDB" id="A0A238XSG7"/>
<dbReference type="Gene3D" id="1.20.5.3310">
    <property type="match status" value="1"/>
</dbReference>
<protein>
    <recommendedName>
        <fullName evidence="9">Sec-independent protein translocase protein TatA</fullName>
    </recommendedName>
</protein>
<keyword evidence="6 9" id="KW-1133">Transmembrane helix</keyword>
<evidence type="ECO:0000256" key="7">
    <source>
        <dbReference type="ARBA" id="ARBA00023010"/>
    </source>
</evidence>
<dbReference type="InterPro" id="IPR006312">
    <property type="entry name" value="TatA/E"/>
</dbReference>
<sequence length="63" mass="6738">MGGLTGILIVVIVALIITGSHKLPDLGSGLGRGIKNFKRSLKEPDEIDVTPQSAEKDRDNKPK</sequence>
<dbReference type="RefSeq" id="WP_089271099.1">
    <property type="nucleotide sequence ID" value="NZ_FZOC01000001.1"/>
</dbReference>
<dbReference type="HAMAP" id="MF_00236">
    <property type="entry name" value="TatA_E"/>
    <property type="match status" value="1"/>
</dbReference>
<dbReference type="OrthoDB" id="9813726at2"/>
<keyword evidence="8 9" id="KW-0472">Membrane</keyword>
<dbReference type="PANTHER" id="PTHR42982">
    <property type="entry name" value="SEC-INDEPENDENT PROTEIN TRANSLOCASE PROTEIN TATA"/>
    <property type="match status" value="1"/>
</dbReference>
<comment type="function">
    <text evidence="9">Part of the twin-arginine translocation (Tat) system that transports large folded proteins containing a characteristic twin-arginine motif in their signal peptide across membranes. TatA could form the protein-conducting channel of the Tat system.</text>
</comment>
<dbReference type="InterPro" id="IPR003369">
    <property type="entry name" value="TatA/B/E"/>
</dbReference>
<evidence type="ECO:0000256" key="4">
    <source>
        <dbReference type="ARBA" id="ARBA00022692"/>
    </source>
</evidence>
<keyword evidence="12" id="KW-1185">Reference proteome</keyword>
<keyword evidence="2 9" id="KW-0813">Transport</keyword>
<feature type="compositionally biased region" description="Basic and acidic residues" evidence="10">
    <location>
        <begin position="54"/>
        <end position="63"/>
    </location>
</feature>
<dbReference type="GO" id="GO:0043953">
    <property type="term" value="P:protein transport by the Tat complex"/>
    <property type="evidence" value="ECO:0007669"/>
    <property type="project" value="UniProtKB-UniRule"/>
</dbReference>
<name>A0A238XSG7_9BACT</name>
<evidence type="ECO:0000256" key="3">
    <source>
        <dbReference type="ARBA" id="ARBA00022475"/>
    </source>
</evidence>
<keyword evidence="7 9" id="KW-0811">Translocation</keyword>
<accession>A0A238XSG7</accession>
<comment type="subunit">
    <text evidence="9">Forms a complex with TatC.</text>
</comment>
<evidence type="ECO:0000256" key="1">
    <source>
        <dbReference type="ARBA" id="ARBA00004162"/>
    </source>
</evidence>
<evidence type="ECO:0000313" key="11">
    <source>
        <dbReference type="EMBL" id="SNR61393.1"/>
    </source>
</evidence>
<evidence type="ECO:0000256" key="2">
    <source>
        <dbReference type="ARBA" id="ARBA00022448"/>
    </source>
</evidence>
<dbReference type="PANTHER" id="PTHR42982:SF1">
    <property type="entry name" value="SEC-INDEPENDENT PROTEIN TRANSLOCASE PROTEIN TATA"/>
    <property type="match status" value="1"/>
</dbReference>
<dbReference type="Proteomes" id="UP000198324">
    <property type="component" value="Unassembled WGS sequence"/>
</dbReference>
<gene>
    <name evidence="9" type="primary">tatA</name>
    <name evidence="11" type="ORF">SAMN04488503_0359</name>
</gene>
<dbReference type="Pfam" id="PF02416">
    <property type="entry name" value="TatA_B_E"/>
    <property type="match status" value="1"/>
</dbReference>
<reference evidence="11 12" key="1">
    <citation type="submission" date="2017-06" db="EMBL/GenBank/DDBJ databases">
        <authorList>
            <person name="Kim H.J."/>
            <person name="Triplett B.A."/>
        </authorList>
    </citation>
    <scope>NUCLEOTIDE SEQUENCE [LARGE SCALE GENOMIC DNA]</scope>
    <source>
        <strain evidence="11 12">DSM 13116</strain>
    </source>
</reference>
<organism evidence="11 12">
    <name type="scientific">Humidesulfovibrio mexicanus</name>
    <dbReference type="NCBI Taxonomy" id="147047"/>
    <lineage>
        <taxon>Bacteria</taxon>
        <taxon>Pseudomonadati</taxon>
        <taxon>Thermodesulfobacteriota</taxon>
        <taxon>Desulfovibrionia</taxon>
        <taxon>Desulfovibrionales</taxon>
        <taxon>Desulfovibrionaceae</taxon>
        <taxon>Humidesulfovibrio</taxon>
    </lineage>
</organism>
<proteinExistence type="inferred from homology"/>
<evidence type="ECO:0000256" key="10">
    <source>
        <dbReference type="SAM" id="MobiDB-lite"/>
    </source>
</evidence>
<evidence type="ECO:0000256" key="6">
    <source>
        <dbReference type="ARBA" id="ARBA00022989"/>
    </source>
</evidence>
<evidence type="ECO:0000256" key="9">
    <source>
        <dbReference type="HAMAP-Rule" id="MF_00236"/>
    </source>
</evidence>
<evidence type="ECO:0000256" key="5">
    <source>
        <dbReference type="ARBA" id="ARBA00022927"/>
    </source>
</evidence>